<dbReference type="EMBL" id="KZ819454">
    <property type="protein sequence ID" value="PWN39630.1"/>
    <property type="molecule type" value="Genomic_DNA"/>
</dbReference>
<evidence type="ECO:0000313" key="3">
    <source>
        <dbReference type="EMBL" id="PWN39630.1"/>
    </source>
</evidence>
<dbReference type="InterPro" id="IPR036047">
    <property type="entry name" value="F-box-like_dom_sf"/>
</dbReference>
<name>A0A316VQM1_9BASI</name>
<feature type="domain" description="F-box" evidence="2">
    <location>
        <begin position="3"/>
        <end position="50"/>
    </location>
</feature>
<organism evidence="3 4">
    <name type="scientific">Ceraceosorus guamensis</name>
    <dbReference type="NCBI Taxonomy" id="1522189"/>
    <lineage>
        <taxon>Eukaryota</taxon>
        <taxon>Fungi</taxon>
        <taxon>Dikarya</taxon>
        <taxon>Basidiomycota</taxon>
        <taxon>Ustilaginomycotina</taxon>
        <taxon>Exobasidiomycetes</taxon>
        <taxon>Ceraceosorales</taxon>
        <taxon>Ceraceosoraceae</taxon>
        <taxon>Ceraceosorus</taxon>
    </lineage>
</organism>
<dbReference type="RefSeq" id="XP_025366790.1">
    <property type="nucleotide sequence ID" value="XM_025515302.1"/>
</dbReference>
<evidence type="ECO:0000256" key="1">
    <source>
        <dbReference type="SAM" id="MobiDB-lite"/>
    </source>
</evidence>
<reference evidence="3 4" key="1">
    <citation type="journal article" date="2018" name="Mol. Biol. Evol.">
        <title>Broad Genomic Sampling Reveals a Smut Pathogenic Ancestry of the Fungal Clade Ustilaginomycotina.</title>
        <authorList>
            <person name="Kijpornyongpan T."/>
            <person name="Mondo S.J."/>
            <person name="Barry K."/>
            <person name="Sandor L."/>
            <person name="Lee J."/>
            <person name="Lipzen A."/>
            <person name="Pangilinan J."/>
            <person name="LaButti K."/>
            <person name="Hainaut M."/>
            <person name="Henrissat B."/>
            <person name="Grigoriev I.V."/>
            <person name="Spatafora J.W."/>
            <person name="Aime M.C."/>
        </authorList>
    </citation>
    <scope>NUCLEOTIDE SEQUENCE [LARGE SCALE GENOMIC DNA]</scope>
    <source>
        <strain evidence="3 4">MCA 4658</strain>
    </source>
</reference>
<dbReference type="InParanoid" id="A0A316VQM1"/>
<proteinExistence type="predicted"/>
<sequence length="607" mass="68159">MPLNPLSVLPSELQSLILTQLDTKTLLRSRRVSRRWNDHINGCQDVWRTVALRWHLIPHLRSPLPSARSMHETRTAPLYSLNVHWSEGTQSTTGYFNNLASFRDLCERYARLTLAWESPPNLTGTSPAHLTSSFGYVPDADYVPERLYLRPASGMFALCSDGKYLQMFQRRATKEFAFQDDLSLHSTLTEYGKRNLKHLRMDPGLVIACHPDEGILVYKDLWPTHQEKCMLPLPEDCEPSHVYDIRLRYPSCLVLTCDDEEYQVHLFDVPSNTLCTTITVLAYCLDVTVDDKRTMIIAAHRPPGLVVFSAVNGKVLLNMMPDLFGPDHSDDDPSMPGKGPIFRPQNIHVSLSSNKSCSCSVVGEASTTASEWKTIELLCAGEGSYAKIGVQIYINCYVYYDLLLSMRGVFLDSHTDTLVLHCFGHAMVIRPCSMLVNRDWQKTVHLGIIPLQTRTFGEPQASDDCYTGIPVQSGMKHLAAGADGRLCLVFEKSKYRGSNTRVWYEESGEFDNIFLIDLRVHRLSGEHPIHPLGNIGSRLLGQMPEKRKEFCDLQMDAIGVYLCRSGEGLLGFDLGLHLAAADKDRQAAQNADNGKGVENALNNSDKH</sequence>
<dbReference type="SUPFAM" id="SSF81383">
    <property type="entry name" value="F-box domain"/>
    <property type="match status" value="1"/>
</dbReference>
<dbReference type="PROSITE" id="PS50181">
    <property type="entry name" value="FBOX"/>
    <property type="match status" value="1"/>
</dbReference>
<keyword evidence="4" id="KW-1185">Reference proteome</keyword>
<dbReference type="AlphaFoldDB" id="A0A316VQM1"/>
<gene>
    <name evidence="3" type="ORF">IE81DRAFT_332207</name>
</gene>
<dbReference type="Proteomes" id="UP000245783">
    <property type="component" value="Unassembled WGS sequence"/>
</dbReference>
<dbReference type="GeneID" id="37037172"/>
<evidence type="ECO:0000313" key="4">
    <source>
        <dbReference type="Proteomes" id="UP000245783"/>
    </source>
</evidence>
<dbReference type="OrthoDB" id="629492at2759"/>
<feature type="region of interest" description="Disordered" evidence="1">
    <location>
        <begin position="588"/>
        <end position="607"/>
    </location>
</feature>
<dbReference type="Pfam" id="PF12937">
    <property type="entry name" value="F-box-like"/>
    <property type="match status" value="1"/>
</dbReference>
<accession>A0A316VQM1</accession>
<dbReference type="Gene3D" id="1.20.1280.50">
    <property type="match status" value="1"/>
</dbReference>
<dbReference type="SMART" id="SM00256">
    <property type="entry name" value="FBOX"/>
    <property type="match status" value="1"/>
</dbReference>
<evidence type="ECO:0000259" key="2">
    <source>
        <dbReference type="PROSITE" id="PS50181"/>
    </source>
</evidence>
<dbReference type="InterPro" id="IPR001810">
    <property type="entry name" value="F-box_dom"/>
</dbReference>
<protein>
    <recommendedName>
        <fullName evidence="2">F-box domain-containing protein</fullName>
    </recommendedName>
</protein>